<dbReference type="GO" id="GO:0016787">
    <property type="term" value="F:hydrolase activity"/>
    <property type="evidence" value="ECO:0007669"/>
    <property type="project" value="UniProtKB-KW"/>
</dbReference>
<evidence type="ECO:0000259" key="17">
    <source>
        <dbReference type="PROSITE" id="PS51462"/>
    </source>
</evidence>
<keyword evidence="6" id="KW-0227">DNA damage</keyword>
<dbReference type="Gene3D" id="3.20.20.70">
    <property type="entry name" value="Aldolase class I"/>
    <property type="match status" value="1"/>
</dbReference>
<dbReference type="InterPro" id="IPR022998">
    <property type="entry name" value="ThiamineP_synth_TenI"/>
</dbReference>
<dbReference type="PROSITE" id="PS00893">
    <property type="entry name" value="NUDIX_BOX"/>
    <property type="match status" value="1"/>
</dbReference>
<evidence type="ECO:0000313" key="19">
    <source>
        <dbReference type="Proteomes" id="UP001528850"/>
    </source>
</evidence>
<dbReference type="Proteomes" id="UP001528850">
    <property type="component" value="Unassembled WGS sequence"/>
</dbReference>
<dbReference type="CDD" id="cd03425">
    <property type="entry name" value="NUDIX_MutT_NudA_like"/>
    <property type="match status" value="1"/>
</dbReference>
<keyword evidence="9" id="KW-0234">DNA repair</keyword>
<comment type="caution">
    <text evidence="18">The sequence shown here is derived from an EMBL/GenBank/DDBJ whole genome shotgun (WGS) entry which is preliminary data.</text>
</comment>
<keyword evidence="7 18" id="KW-0378">Hydrolase</keyword>
<dbReference type="InterPro" id="IPR020476">
    <property type="entry name" value="Nudix_hydrolase"/>
</dbReference>
<keyword evidence="3" id="KW-0515">Mutator protein</keyword>
<evidence type="ECO:0000256" key="6">
    <source>
        <dbReference type="ARBA" id="ARBA00022763"/>
    </source>
</evidence>
<dbReference type="EC" id="3.6.1.55" evidence="12"/>
<dbReference type="PROSITE" id="PS51462">
    <property type="entry name" value="NUDIX"/>
    <property type="match status" value="1"/>
</dbReference>
<accession>A0ABT6BBH1</accession>
<evidence type="ECO:0000256" key="14">
    <source>
        <dbReference type="ARBA" id="ARBA00041592"/>
    </source>
</evidence>
<comment type="catalytic activity">
    <reaction evidence="10">
        <text>8-oxo-dGTP + H2O = 8-oxo-dGMP + diphosphate + H(+)</text>
        <dbReference type="Rhea" id="RHEA:31575"/>
        <dbReference type="ChEBI" id="CHEBI:15377"/>
        <dbReference type="ChEBI" id="CHEBI:15378"/>
        <dbReference type="ChEBI" id="CHEBI:33019"/>
        <dbReference type="ChEBI" id="CHEBI:63224"/>
        <dbReference type="ChEBI" id="CHEBI:77896"/>
        <dbReference type="EC" id="3.6.1.55"/>
    </reaction>
</comment>
<evidence type="ECO:0000256" key="1">
    <source>
        <dbReference type="ARBA" id="ARBA00001946"/>
    </source>
</evidence>
<evidence type="ECO:0000256" key="15">
    <source>
        <dbReference type="ARBA" id="ARBA00041979"/>
    </source>
</evidence>
<proteinExistence type="inferred from homology"/>
<evidence type="ECO:0000256" key="8">
    <source>
        <dbReference type="ARBA" id="ARBA00022842"/>
    </source>
</evidence>
<sequence length="310" mass="32908">MHVAAGVLVDGAGRVLLAQRPPGKHLAGRWEFPGGKLEAGEDTAAALVRELDEELGIAVDPLSFEPLIRVPWSYGERPLCLDAVIVRAWSGVPAALDAAAIDWRDPRDVDPSLLAPADRAILAALRLPEHYPVTPSDVSVERAATLVRAALARGERLMQWRLPSVSLAEARKGAAGLLPELRRFGASLLLNRDIEGARELGLGVHLSAAQLRELDARPLPPSQWVAASCHDADELAMAVRCGCDFATVSPVMPTASHPGAEPLGWPRFAKLAEAAALPVFALGGVGPHEVAEARMHAGQGTAGIRAFWRA</sequence>
<dbReference type="InterPro" id="IPR015797">
    <property type="entry name" value="NUDIX_hydrolase-like_dom_sf"/>
</dbReference>
<evidence type="ECO:0000256" key="3">
    <source>
        <dbReference type="ARBA" id="ARBA00022457"/>
    </source>
</evidence>
<evidence type="ECO:0000256" key="11">
    <source>
        <dbReference type="ARBA" id="ARBA00036904"/>
    </source>
</evidence>
<comment type="catalytic activity">
    <reaction evidence="11">
        <text>8-oxo-GTP + H2O = 8-oxo-GMP + diphosphate + H(+)</text>
        <dbReference type="Rhea" id="RHEA:67616"/>
        <dbReference type="ChEBI" id="CHEBI:15377"/>
        <dbReference type="ChEBI" id="CHEBI:15378"/>
        <dbReference type="ChEBI" id="CHEBI:33019"/>
        <dbReference type="ChEBI" id="CHEBI:143553"/>
        <dbReference type="ChEBI" id="CHEBI:145694"/>
    </reaction>
</comment>
<dbReference type="InterPro" id="IPR020084">
    <property type="entry name" value="NUDIX_hydrolase_CS"/>
</dbReference>
<keyword evidence="8" id="KW-0460">Magnesium</keyword>
<dbReference type="InterPro" id="IPR000086">
    <property type="entry name" value="NUDIX_hydrolase_dom"/>
</dbReference>
<keyword evidence="4" id="KW-0235">DNA replication</keyword>
<dbReference type="Gene3D" id="3.90.79.10">
    <property type="entry name" value="Nucleoside Triphosphate Pyrophosphohydrolase"/>
    <property type="match status" value="1"/>
</dbReference>
<protein>
    <recommendedName>
        <fullName evidence="13">8-oxo-dGTP diphosphatase</fullName>
        <ecNumber evidence="12">3.6.1.55</ecNumber>
    </recommendedName>
    <alternativeName>
        <fullName evidence="16">7,8-dihydro-8-oxoguanine-triphosphatase</fullName>
    </alternativeName>
    <alternativeName>
        <fullName evidence="15">Mutator protein MutT</fullName>
    </alternativeName>
    <alternativeName>
        <fullName evidence="14">dGTP pyrophosphohydrolase</fullName>
    </alternativeName>
</protein>
<gene>
    <name evidence="18" type="ORF">P3W24_09730</name>
</gene>
<dbReference type="InterPro" id="IPR029119">
    <property type="entry name" value="MutY_C"/>
</dbReference>
<dbReference type="SUPFAM" id="SSF51391">
    <property type="entry name" value="Thiamin phosphate synthase"/>
    <property type="match status" value="1"/>
</dbReference>
<dbReference type="InterPro" id="IPR047127">
    <property type="entry name" value="MutT-like"/>
</dbReference>
<comment type="cofactor">
    <cofactor evidence="1">
        <name>Mg(2+)</name>
        <dbReference type="ChEBI" id="CHEBI:18420"/>
    </cofactor>
</comment>
<dbReference type="EMBL" id="JARJJS010000002">
    <property type="protein sequence ID" value="MDF4025243.1"/>
    <property type="molecule type" value="Genomic_DNA"/>
</dbReference>
<dbReference type="Pfam" id="PF02581">
    <property type="entry name" value="TMP-TENI"/>
    <property type="match status" value="1"/>
</dbReference>
<dbReference type="InterPro" id="IPR013785">
    <property type="entry name" value="Aldolase_TIM"/>
</dbReference>
<comment type="similarity">
    <text evidence="2">Belongs to the Nudix hydrolase family.</text>
</comment>
<dbReference type="CDD" id="cd00564">
    <property type="entry name" value="TMP_TenI"/>
    <property type="match status" value="1"/>
</dbReference>
<organism evidence="18 19">
    <name type="scientific">Luteibacter sahnii</name>
    <dbReference type="NCBI Taxonomy" id="3021977"/>
    <lineage>
        <taxon>Bacteria</taxon>
        <taxon>Pseudomonadati</taxon>
        <taxon>Pseudomonadota</taxon>
        <taxon>Gammaproteobacteria</taxon>
        <taxon>Lysobacterales</taxon>
        <taxon>Rhodanobacteraceae</taxon>
        <taxon>Luteibacter</taxon>
    </lineage>
</organism>
<evidence type="ECO:0000256" key="12">
    <source>
        <dbReference type="ARBA" id="ARBA00038905"/>
    </source>
</evidence>
<name>A0ABT6BBH1_9GAMM</name>
<dbReference type="PRINTS" id="PR00502">
    <property type="entry name" value="NUDIXFAMILY"/>
</dbReference>
<dbReference type="Pfam" id="PF14815">
    <property type="entry name" value="NUDIX_4"/>
    <property type="match status" value="1"/>
</dbReference>
<evidence type="ECO:0000256" key="10">
    <source>
        <dbReference type="ARBA" id="ARBA00035861"/>
    </source>
</evidence>
<dbReference type="PANTHER" id="PTHR47707">
    <property type="entry name" value="8-OXO-DGTP DIPHOSPHATASE"/>
    <property type="match status" value="1"/>
</dbReference>
<evidence type="ECO:0000313" key="18">
    <source>
        <dbReference type="EMBL" id="MDF4025243.1"/>
    </source>
</evidence>
<keyword evidence="19" id="KW-1185">Reference proteome</keyword>
<dbReference type="InterPro" id="IPR036206">
    <property type="entry name" value="ThiamineP_synth_sf"/>
</dbReference>
<evidence type="ECO:0000256" key="16">
    <source>
        <dbReference type="ARBA" id="ARBA00042798"/>
    </source>
</evidence>
<evidence type="ECO:0000256" key="7">
    <source>
        <dbReference type="ARBA" id="ARBA00022801"/>
    </source>
</evidence>
<keyword evidence="5" id="KW-0479">Metal-binding</keyword>
<evidence type="ECO:0000256" key="13">
    <source>
        <dbReference type="ARBA" id="ARBA00040794"/>
    </source>
</evidence>
<evidence type="ECO:0000256" key="2">
    <source>
        <dbReference type="ARBA" id="ARBA00005582"/>
    </source>
</evidence>
<dbReference type="PANTHER" id="PTHR47707:SF1">
    <property type="entry name" value="NUDIX HYDROLASE FAMILY PROTEIN"/>
    <property type="match status" value="1"/>
</dbReference>
<evidence type="ECO:0000256" key="4">
    <source>
        <dbReference type="ARBA" id="ARBA00022705"/>
    </source>
</evidence>
<evidence type="ECO:0000256" key="9">
    <source>
        <dbReference type="ARBA" id="ARBA00023204"/>
    </source>
</evidence>
<dbReference type="NCBIfam" id="NF006530">
    <property type="entry name" value="PRK08999.1"/>
    <property type="match status" value="1"/>
</dbReference>
<feature type="domain" description="Nudix hydrolase" evidence="17">
    <location>
        <begin position="1"/>
        <end position="127"/>
    </location>
</feature>
<evidence type="ECO:0000256" key="5">
    <source>
        <dbReference type="ARBA" id="ARBA00022723"/>
    </source>
</evidence>
<dbReference type="SUPFAM" id="SSF55811">
    <property type="entry name" value="Nudix"/>
    <property type="match status" value="1"/>
</dbReference>
<reference evidence="18 19" key="1">
    <citation type="journal article" date="2024" name="Curr. Microbiol.">
        <title>Luteibacter sahnii sp. nov., A Novel Yellow-Colored Xanthomonadin Pigment Producing Probiotic Bacterium from Healthy Rice Seed Microbiome.</title>
        <authorList>
            <person name="Jaiswal G."/>
            <person name="Rana R."/>
            <person name="Nayak P.K."/>
            <person name="Chouhan R."/>
            <person name="Gandhi S.G."/>
            <person name="Patel H.K."/>
            <person name="Patil P.B."/>
        </authorList>
    </citation>
    <scope>NUCLEOTIDE SEQUENCE [LARGE SCALE GENOMIC DNA]</scope>
    <source>
        <strain evidence="18 19">PPL201</strain>
    </source>
</reference>